<dbReference type="RefSeq" id="WP_211303043.1">
    <property type="nucleotide sequence ID" value="NZ_PVZC01000007.1"/>
</dbReference>
<feature type="transmembrane region" description="Helical" evidence="1">
    <location>
        <begin position="33"/>
        <end position="49"/>
    </location>
</feature>
<keyword evidence="1" id="KW-1133">Transmembrane helix</keyword>
<evidence type="ECO:0000313" key="3">
    <source>
        <dbReference type="Proteomes" id="UP000237846"/>
    </source>
</evidence>
<evidence type="ECO:0000256" key="1">
    <source>
        <dbReference type="SAM" id="Phobius"/>
    </source>
</evidence>
<gene>
    <name evidence="2" type="ORF">CLV72_107123</name>
</gene>
<dbReference type="EMBL" id="PVZC01000007">
    <property type="protein sequence ID" value="PRX96600.1"/>
    <property type="molecule type" value="Genomic_DNA"/>
</dbReference>
<organism evidence="2 3">
    <name type="scientific">Allonocardiopsis opalescens</name>
    <dbReference type="NCBI Taxonomy" id="1144618"/>
    <lineage>
        <taxon>Bacteria</taxon>
        <taxon>Bacillati</taxon>
        <taxon>Actinomycetota</taxon>
        <taxon>Actinomycetes</taxon>
        <taxon>Streptosporangiales</taxon>
        <taxon>Allonocardiopsis</taxon>
    </lineage>
</organism>
<reference evidence="2 3" key="1">
    <citation type="submission" date="2018-03" db="EMBL/GenBank/DDBJ databases">
        <title>Genomic Encyclopedia of Archaeal and Bacterial Type Strains, Phase II (KMG-II): from individual species to whole genera.</title>
        <authorList>
            <person name="Goeker M."/>
        </authorList>
    </citation>
    <scope>NUCLEOTIDE SEQUENCE [LARGE SCALE GENOMIC DNA]</scope>
    <source>
        <strain evidence="2 3">DSM 45601</strain>
    </source>
</reference>
<dbReference type="AlphaFoldDB" id="A0A2T0PYJ1"/>
<protein>
    <recommendedName>
        <fullName evidence="4">Integral membrane protein</fullName>
    </recommendedName>
</protein>
<name>A0A2T0PYJ1_9ACTN</name>
<accession>A0A2T0PYJ1</accession>
<comment type="caution">
    <text evidence="2">The sequence shown here is derived from an EMBL/GenBank/DDBJ whole genome shotgun (WGS) entry which is preliminary data.</text>
</comment>
<sequence length="223" mass="25171">MTWAEEVATRVIIVEYEHIKDEQKTRIGFRDNLLYATFASLAGIIAVTVSSGSRVFLLLVPPVCLVLGWTYLVNDEKISAIGRYVRGELAPRLASLTDDRTTVFSWEVAHRADRHRISRKYFQLAIDMLTFCGAPLVAVVVYWSGMWSGLPGSRTLLVVSFVELAAIAVLAAQIVMYADVKRESRLERTGRDSNRSRSWTSPWHILRTRSKARFANGAPKIRQ</sequence>
<keyword evidence="1" id="KW-0812">Transmembrane</keyword>
<feature type="transmembrane region" description="Helical" evidence="1">
    <location>
        <begin position="55"/>
        <end position="73"/>
    </location>
</feature>
<feature type="transmembrane region" description="Helical" evidence="1">
    <location>
        <begin position="121"/>
        <end position="143"/>
    </location>
</feature>
<keyword evidence="3" id="KW-1185">Reference proteome</keyword>
<proteinExistence type="predicted"/>
<evidence type="ECO:0000313" key="2">
    <source>
        <dbReference type="EMBL" id="PRX96600.1"/>
    </source>
</evidence>
<dbReference type="Proteomes" id="UP000237846">
    <property type="component" value="Unassembled WGS sequence"/>
</dbReference>
<feature type="transmembrane region" description="Helical" evidence="1">
    <location>
        <begin position="155"/>
        <end position="178"/>
    </location>
</feature>
<keyword evidence="1" id="KW-0472">Membrane</keyword>
<evidence type="ECO:0008006" key="4">
    <source>
        <dbReference type="Google" id="ProtNLM"/>
    </source>
</evidence>